<organism evidence="1 2">
    <name type="scientific">Desulfofundulus luciae</name>
    <dbReference type="NCBI Taxonomy" id="74702"/>
    <lineage>
        <taxon>Bacteria</taxon>
        <taxon>Bacillati</taxon>
        <taxon>Bacillota</taxon>
        <taxon>Clostridia</taxon>
        <taxon>Eubacteriales</taxon>
        <taxon>Peptococcaceae</taxon>
        <taxon>Desulfofundulus</taxon>
    </lineage>
</organism>
<dbReference type="SUPFAM" id="SSF160214">
    <property type="entry name" value="FlaG-like"/>
    <property type="match status" value="1"/>
</dbReference>
<accession>A0ABU0AYS6</accession>
<name>A0ABU0AYS6_9FIRM</name>
<keyword evidence="2" id="KW-1185">Reference proteome</keyword>
<sequence length="121" mass="13279">MMKVGAGGLQSLASQEVAPLRRIEPPAAVKREDVFPQGAPTPEEGGFSREELVAAVGRLNQAAEAYNQPLEFLVREEEDRIRVEVADRQTGEVKGEVPGHVVLEAAREPYKTIGLLLDRYL</sequence>
<protein>
    <submittedName>
        <fullName evidence="1">FlaG/YvyC family protein</fullName>
    </submittedName>
</protein>
<gene>
    <name evidence="1" type="ORF">J2Z49_000738</name>
</gene>
<dbReference type="RefSeq" id="WP_307399923.1">
    <property type="nucleotide sequence ID" value="NZ_JAUSUX010000004.1"/>
</dbReference>
<comment type="caution">
    <text evidence="1">The sequence shown here is derived from an EMBL/GenBank/DDBJ whole genome shotgun (WGS) entry which is preliminary data.</text>
</comment>
<reference evidence="1 2" key="1">
    <citation type="submission" date="2023-07" db="EMBL/GenBank/DDBJ databases">
        <title>Genomic Encyclopedia of Type Strains, Phase IV (KMG-IV): sequencing the most valuable type-strain genomes for metagenomic binning, comparative biology and taxonomic classification.</title>
        <authorList>
            <person name="Goeker M."/>
        </authorList>
    </citation>
    <scope>NUCLEOTIDE SEQUENCE [LARGE SCALE GENOMIC DNA]</scope>
    <source>
        <strain evidence="1 2">DSM 12396</strain>
    </source>
</reference>
<dbReference type="Pfam" id="PF03646">
    <property type="entry name" value="FlaG"/>
    <property type="match status" value="1"/>
</dbReference>
<evidence type="ECO:0000313" key="1">
    <source>
        <dbReference type="EMBL" id="MDQ0285634.1"/>
    </source>
</evidence>
<proteinExistence type="predicted"/>
<evidence type="ECO:0000313" key="2">
    <source>
        <dbReference type="Proteomes" id="UP001225644"/>
    </source>
</evidence>
<dbReference type="Gene3D" id="3.30.160.170">
    <property type="entry name" value="FlaG-like"/>
    <property type="match status" value="1"/>
</dbReference>
<dbReference type="Proteomes" id="UP001225644">
    <property type="component" value="Unassembled WGS sequence"/>
</dbReference>
<dbReference type="EMBL" id="JAUSUX010000004">
    <property type="protein sequence ID" value="MDQ0285634.1"/>
    <property type="molecule type" value="Genomic_DNA"/>
</dbReference>
<dbReference type="InterPro" id="IPR005186">
    <property type="entry name" value="FlaG"/>
</dbReference>
<dbReference type="InterPro" id="IPR035924">
    <property type="entry name" value="FlaG-like_sf"/>
</dbReference>